<proteinExistence type="predicted"/>
<dbReference type="EMBL" id="JAMPKK010000052">
    <property type="protein sequence ID" value="MEP0866849.1"/>
    <property type="molecule type" value="Genomic_DNA"/>
</dbReference>
<protein>
    <submittedName>
        <fullName evidence="1">Uncharacterized protein</fullName>
    </submittedName>
</protein>
<name>A0ABV0JTR2_9CYAN</name>
<comment type="caution">
    <text evidence="1">The sequence shown here is derived from an EMBL/GenBank/DDBJ whole genome shotgun (WGS) entry which is preliminary data.</text>
</comment>
<keyword evidence="2" id="KW-1185">Reference proteome</keyword>
<evidence type="ECO:0000313" key="2">
    <source>
        <dbReference type="Proteomes" id="UP001442494"/>
    </source>
</evidence>
<accession>A0ABV0JTR2</accession>
<organism evidence="1 2">
    <name type="scientific">Funiculus sociatus GB2-A5</name>
    <dbReference type="NCBI Taxonomy" id="2933946"/>
    <lineage>
        <taxon>Bacteria</taxon>
        <taxon>Bacillati</taxon>
        <taxon>Cyanobacteriota</taxon>
        <taxon>Cyanophyceae</taxon>
        <taxon>Coleofasciculales</taxon>
        <taxon>Coleofasciculaceae</taxon>
        <taxon>Funiculus</taxon>
    </lineage>
</organism>
<reference evidence="1 2" key="1">
    <citation type="submission" date="2022-04" db="EMBL/GenBank/DDBJ databases">
        <title>Positive selection, recombination, and allopatry shape intraspecific diversity of widespread and dominant cyanobacteria.</title>
        <authorList>
            <person name="Wei J."/>
            <person name="Shu W."/>
            <person name="Hu C."/>
        </authorList>
    </citation>
    <scope>NUCLEOTIDE SEQUENCE [LARGE SCALE GENOMIC DNA]</scope>
    <source>
        <strain evidence="1 2">GB2-A5</strain>
    </source>
</reference>
<sequence length="59" mass="6672">MIRHWRTPAMILVGDGDRICHLFLGFPVKSAIAHQIYLVNSNIAPALFFRRGLKSTAYS</sequence>
<evidence type="ECO:0000313" key="1">
    <source>
        <dbReference type="EMBL" id="MEP0866849.1"/>
    </source>
</evidence>
<dbReference type="Proteomes" id="UP001442494">
    <property type="component" value="Unassembled WGS sequence"/>
</dbReference>
<gene>
    <name evidence="1" type="ORF">NDI37_20565</name>
</gene>